<proteinExistence type="predicted"/>
<evidence type="ECO:0000313" key="1">
    <source>
        <dbReference type="EMBL" id="CBY01429.1"/>
    </source>
</evidence>
<dbReference type="AlphaFoldDB" id="E5ADZ0"/>
<organism evidence="1 2">
    <name type="scientific">Leptosphaeria maculans (strain JN3 / isolate v23.1.3 / race Av1-4-5-6-7-8)</name>
    <name type="common">Blackleg fungus</name>
    <name type="synonym">Phoma lingam</name>
    <dbReference type="NCBI Taxonomy" id="985895"/>
    <lineage>
        <taxon>Eukaryota</taxon>
        <taxon>Fungi</taxon>
        <taxon>Dikarya</taxon>
        <taxon>Ascomycota</taxon>
        <taxon>Pezizomycotina</taxon>
        <taxon>Dothideomycetes</taxon>
        <taxon>Pleosporomycetidae</taxon>
        <taxon>Pleosporales</taxon>
        <taxon>Pleosporineae</taxon>
        <taxon>Leptosphaeriaceae</taxon>
        <taxon>Plenodomus</taxon>
        <taxon>Plenodomus lingam/Leptosphaeria maculans species complex</taxon>
    </lineage>
</organism>
<keyword evidence="2" id="KW-1185">Reference proteome</keyword>
<name>E5ADZ0_LEPMJ</name>
<dbReference type="HOGENOM" id="CLU_3351263_0_0_1"/>
<dbReference type="VEuPathDB" id="FungiDB:LEMA_P002160.1"/>
<dbReference type="EMBL" id="FP929139">
    <property type="protein sequence ID" value="CBY01429.1"/>
    <property type="molecule type" value="Genomic_DNA"/>
</dbReference>
<dbReference type="Proteomes" id="UP000002668">
    <property type="component" value="Genome"/>
</dbReference>
<sequence>MKTLWDPQRFASYCLEFEPFARFGCFHMKTSHNYFAS</sequence>
<evidence type="ECO:0000313" key="2">
    <source>
        <dbReference type="Proteomes" id="UP000002668"/>
    </source>
</evidence>
<protein>
    <submittedName>
        <fullName evidence="1">Predicted protein</fullName>
    </submittedName>
</protein>
<gene>
    <name evidence="1" type="ORF">LEMA_P002160.1</name>
</gene>
<accession>E5ADZ0</accession>
<reference evidence="2" key="1">
    <citation type="journal article" date="2011" name="Nat. Commun.">
        <title>Effector diversification within compartments of the Leptosphaeria maculans genome affected by Repeat-Induced Point mutations.</title>
        <authorList>
            <person name="Rouxel T."/>
            <person name="Grandaubert J."/>
            <person name="Hane J.K."/>
            <person name="Hoede C."/>
            <person name="van de Wouw A.P."/>
            <person name="Couloux A."/>
            <person name="Dominguez V."/>
            <person name="Anthouard V."/>
            <person name="Bally P."/>
            <person name="Bourras S."/>
            <person name="Cozijnsen A.J."/>
            <person name="Ciuffetti L.M."/>
            <person name="Degrave A."/>
            <person name="Dilmaghani A."/>
            <person name="Duret L."/>
            <person name="Fudal I."/>
            <person name="Goodwin S.B."/>
            <person name="Gout L."/>
            <person name="Glaser N."/>
            <person name="Linglin J."/>
            <person name="Kema G.H.J."/>
            <person name="Lapalu N."/>
            <person name="Lawrence C.B."/>
            <person name="May K."/>
            <person name="Meyer M."/>
            <person name="Ollivier B."/>
            <person name="Poulain J."/>
            <person name="Schoch C.L."/>
            <person name="Simon A."/>
            <person name="Spatafora J.W."/>
            <person name="Stachowiak A."/>
            <person name="Turgeon B.G."/>
            <person name="Tyler B.M."/>
            <person name="Vincent D."/>
            <person name="Weissenbach J."/>
            <person name="Amselem J."/>
            <person name="Quesneville H."/>
            <person name="Oliver R.P."/>
            <person name="Wincker P."/>
            <person name="Balesdent M.-H."/>
            <person name="Howlett B.J."/>
        </authorList>
    </citation>
    <scope>NUCLEOTIDE SEQUENCE [LARGE SCALE GENOMIC DNA]</scope>
    <source>
        <strain evidence="2">JN3 / isolate v23.1.3 / race Av1-4-5-6-7-8</strain>
    </source>
</reference>
<dbReference type="InParanoid" id="E5ADZ0"/>